<keyword evidence="1 2" id="KW-0413">Isomerase</keyword>
<comment type="catalytic activity">
    <reaction evidence="2">
        <text>aldehydo-D-ribose 5-phosphate = D-ribulose 5-phosphate</text>
        <dbReference type="Rhea" id="RHEA:14657"/>
        <dbReference type="ChEBI" id="CHEBI:58121"/>
        <dbReference type="ChEBI" id="CHEBI:58273"/>
        <dbReference type="EC" id="5.3.1.6"/>
    </reaction>
</comment>
<dbReference type="EC" id="5.3.1.6" evidence="2"/>
<evidence type="ECO:0000256" key="1">
    <source>
        <dbReference type="ARBA" id="ARBA00023235"/>
    </source>
</evidence>
<feature type="binding site" evidence="2">
    <location>
        <begin position="32"/>
        <end position="35"/>
    </location>
    <ligand>
        <name>substrate</name>
    </ligand>
</feature>
<dbReference type="GO" id="GO:0006014">
    <property type="term" value="P:D-ribose metabolic process"/>
    <property type="evidence" value="ECO:0007669"/>
    <property type="project" value="TreeGrafter"/>
</dbReference>
<dbReference type="SUPFAM" id="SSF75445">
    <property type="entry name" value="D-ribose-5-phosphate isomerase (RpiA), lid domain"/>
    <property type="match status" value="1"/>
</dbReference>
<protein>
    <recommendedName>
        <fullName evidence="2">Ribose-5-phosphate isomerase A</fullName>
        <ecNumber evidence="2">5.3.1.6</ecNumber>
    </recommendedName>
    <alternativeName>
        <fullName evidence="2">Phosphoriboisomerase A</fullName>
        <shortName evidence="2">PRI</shortName>
    </alternativeName>
</protein>
<dbReference type="Pfam" id="PF06026">
    <property type="entry name" value="Rib_5-P_isom_A"/>
    <property type="match status" value="1"/>
</dbReference>
<evidence type="ECO:0000256" key="2">
    <source>
        <dbReference type="HAMAP-Rule" id="MF_00170"/>
    </source>
</evidence>
<evidence type="ECO:0000313" key="4">
    <source>
        <dbReference type="Proteomes" id="UP000197065"/>
    </source>
</evidence>
<comment type="function">
    <text evidence="2">Catalyzes the reversible conversion of ribose-5-phosphate to ribulose 5-phosphate.</text>
</comment>
<dbReference type="InterPro" id="IPR020672">
    <property type="entry name" value="Ribose5P_isomerase_typA_subgr"/>
</dbReference>
<dbReference type="Gene3D" id="3.40.50.1360">
    <property type="match status" value="1"/>
</dbReference>
<comment type="similarity">
    <text evidence="2">Belongs to the ribose 5-phosphate isomerase family.</text>
</comment>
<sequence length="242" mass="25144">MASRSPQDTAKHAVAEKAAAMVEDKMVLGLGSGSTMRLTLLSIGRRIQAEGLSLKGVPTSEATAVLAREQGIELVELDARPELDLAFDGADEVVPGSFALTKGLGGALLREKLVAIAASWLVILVDDGKLVDQLGSRSPIPVEVVPFAHKTTARRLAKLGGEPVLRLASDGTPFRSDGGNLIYDLKMPPIGAPEGLAAAIKGITGVVEHGIFLGMAKDVIVGNADGTTRRLPAVLSRVDNGT</sequence>
<proteinExistence type="inferred from homology"/>
<dbReference type="GO" id="GO:0004751">
    <property type="term" value="F:ribose-5-phosphate isomerase activity"/>
    <property type="evidence" value="ECO:0007669"/>
    <property type="project" value="UniProtKB-UniRule"/>
</dbReference>
<comment type="pathway">
    <text evidence="2">Carbohydrate degradation; pentose phosphate pathway; D-ribose 5-phosphate from D-ribulose 5-phosphate (non-oxidative stage): step 1/1.</text>
</comment>
<dbReference type="OrthoDB" id="5870696at2"/>
<accession>A0A212RQY2</accession>
<reference evidence="3 4" key="1">
    <citation type="submission" date="2017-06" db="EMBL/GenBank/DDBJ databases">
        <authorList>
            <person name="Kim H.J."/>
            <person name="Triplett B.A."/>
        </authorList>
    </citation>
    <scope>NUCLEOTIDE SEQUENCE [LARGE SCALE GENOMIC DNA]</scope>
    <source>
        <strain evidence="3 4">B29T1</strain>
    </source>
</reference>
<evidence type="ECO:0000313" key="3">
    <source>
        <dbReference type="EMBL" id="SNB75010.1"/>
    </source>
</evidence>
<organism evidence="3 4">
    <name type="scientific">Arboricoccus pini</name>
    <dbReference type="NCBI Taxonomy" id="1963835"/>
    <lineage>
        <taxon>Bacteria</taxon>
        <taxon>Pseudomonadati</taxon>
        <taxon>Pseudomonadota</taxon>
        <taxon>Alphaproteobacteria</taxon>
        <taxon>Geminicoccales</taxon>
        <taxon>Geminicoccaceae</taxon>
        <taxon>Arboricoccus</taxon>
    </lineage>
</organism>
<dbReference type="InterPro" id="IPR004788">
    <property type="entry name" value="Ribose5P_isomerase_type_A"/>
</dbReference>
<comment type="subunit">
    <text evidence="2">Homodimer.</text>
</comment>
<feature type="binding site" evidence="2">
    <location>
        <position position="129"/>
    </location>
    <ligand>
        <name>substrate</name>
    </ligand>
</feature>
<dbReference type="UniPathway" id="UPA00115">
    <property type="reaction ID" value="UER00412"/>
</dbReference>
<feature type="binding site" evidence="2">
    <location>
        <begin position="102"/>
        <end position="105"/>
    </location>
    <ligand>
        <name>substrate</name>
    </ligand>
</feature>
<feature type="binding site" evidence="2">
    <location>
        <begin position="88"/>
        <end position="91"/>
    </location>
    <ligand>
        <name>substrate</name>
    </ligand>
</feature>
<keyword evidence="4" id="KW-1185">Reference proteome</keyword>
<dbReference type="NCBIfam" id="NF001924">
    <property type="entry name" value="PRK00702.1"/>
    <property type="match status" value="1"/>
</dbReference>
<dbReference type="SUPFAM" id="SSF100950">
    <property type="entry name" value="NagB/RpiA/CoA transferase-like"/>
    <property type="match status" value="1"/>
</dbReference>
<dbReference type="CDD" id="cd01398">
    <property type="entry name" value="RPI_A"/>
    <property type="match status" value="1"/>
</dbReference>
<dbReference type="GO" id="GO:0009052">
    <property type="term" value="P:pentose-phosphate shunt, non-oxidative branch"/>
    <property type="evidence" value="ECO:0007669"/>
    <property type="project" value="UniProtKB-UniRule"/>
</dbReference>
<feature type="active site" description="Proton acceptor" evidence="2">
    <location>
        <position position="111"/>
    </location>
</feature>
<dbReference type="GO" id="GO:0005829">
    <property type="term" value="C:cytosol"/>
    <property type="evidence" value="ECO:0007669"/>
    <property type="project" value="TreeGrafter"/>
</dbReference>
<dbReference type="Proteomes" id="UP000197065">
    <property type="component" value="Unassembled WGS sequence"/>
</dbReference>
<dbReference type="HAMAP" id="MF_00170">
    <property type="entry name" value="Rib_5P_isom_A"/>
    <property type="match status" value="1"/>
</dbReference>
<dbReference type="AlphaFoldDB" id="A0A212RQY2"/>
<name>A0A212RQY2_9PROT</name>
<gene>
    <name evidence="2" type="primary">rpiA</name>
    <name evidence="3" type="ORF">SAMN07250955_11277</name>
</gene>
<dbReference type="RefSeq" id="WP_088562408.1">
    <property type="nucleotide sequence ID" value="NZ_FYEH01000012.1"/>
</dbReference>
<dbReference type="EMBL" id="FYEH01000012">
    <property type="protein sequence ID" value="SNB75010.1"/>
    <property type="molecule type" value="Genomic_DNA"/>
</dbReference>
<dbReference type="Gene3D" id="3.30.70.260">
    <property type="match status" value="1"/>
</dbReference>
<dbReference type="InterPro" id="IPR037171">
    <property type="entry name" value="NagB/RpiA_transferase-like"/>
</dbReference>
<dbReference type="NCBIfam" id="TIGR00021">
    <property type="entry name" value="rpiA"/>
    <property type="match status" value="1"/>
</dbReference>
<dbReference type="PANTHER" id="PTHR11934">
    <property type="entry name" value="RIBOSE-5-PHOSPHATE ISOMERASE"/>
    <property type="match status" value="1"/>
</dbReference>
<dbReference type="PANTHER" id="PTHR11934:SF0">
    <property type="entry name" value="RIBOSE-5-PHOSPHATE ISOMERASE"/>
    <property type="match status" value="1"/>
</dbReference>